<dbReference type="OrthoDB" id="9395240at2759"/>
<evidence type="ECO:0000313" key="2">
    <source>
        <dbReference type="Proteomes" id="UP000233556"/>
    </source>
</evidence>
<proteinExistence type="predicted"/>
<dbReference type="PANTHER" id="PTHR24103">
    <property type="entry name" value="E3 UBIQUITIN-PROTEIN LIGASE TRIM"/>
    <property type="match status" value="1"/>
</dbReference>
<accession>A0A2I0U059</accession>
<name>A0A2I0U059_LIMLA</name>
<dbReference type="EMBL" id="KZ506493">
    <property type="protein sequence ID" value="PKU39415.1"/>
    <property type="molecule type" value="Genomic_DNA"/>
</dbReference>
<keyword evidence="2" id="KW-1185">Reference proteome</keyword>
<gene>
    <name evidence="1" type="ORF">llap_10282</name>
</gene>
<reference evidence="2" key="1">
    <citation type="submission" date="2017-11" db="EMBL/GenBank/DDBJ databases">
        <authorList>
            <person name="Lima N.C."/>
            <person name="Parody-Merino A.M."/>
            <person name="Battley P.F."/>
            <person name="Fidler A.E."/>
            <person name="Prosdocimi F."/>
        </authorList>
    </citation>
    <scope>NUCLEOTIDE SEQUENCE [LARGE SCALE GENOMIC DNA]</scope>
</reference>
<sequence>MSRGLGKTCPWQRRTEAAKQKIVTEYKQLRKFLEKQESFLLSQLYTEIMNTHKEILNRLLEETTSLGTLIGEMERICQQPDCELLKDIKTTLSRCERETFLQSLDISPELEKKFCDFTEKTAAIKESMEKFQDMLDFELPFTMLTIAQKGRRRKTSIAFAGYIGEFRGQQRDSQTQQDSSELALLISSLSIFPSSDITPSPWGVFKDDWNPYFSKRPVFSLPDKQIPAVPCPNSDAPSPRGLRATSVSSKERGKLALRYLGEFSLMVAGGQSVLLKEEGLH</sequence>
<reference evidence="2" key="2">
    <citation type="submission" date="2017-12" db="EMBL/GenBank/DDBJ databases">
        <title>Genome sequence of the Bar-tailed Godwit (Limosa lapponica baueri).</title>
        <authorList>
            <person name="Lima N.C.B."/>
            <person name="Parody-Merino A.M."/>
            <person name="Battley P.F."/>
            <person name="Fidler A.E."/>
            <person name="Prosdocimi F."/>
        </authorList>
    </citation>
    <scope>NUCLEOTIDE SEQUENCE [LARGE SCALE GENOMIC DNA]</scope>
</reference>
<evidence type="ECO:0000313" key="1">
    <source>
        <dbReference type="EMBL" id="PKU39415.1"/>
    </source>
</evidence>
<organism evidence="1 2">
    <name type="scientific">Limosa lapponica baueri</name>
    <dbReference type="NCBI Taxonomy" id="1758121"/>
    <lineage>
        <taxon>Eukaryota</taxon>
        <taxon>Metazoa</taxon>
        <taxon>Chordata</taxon>
        <taxon>Craniata</taxon>
        <taxon>Vertebrata</taxon>
        <taxon>Euteleostomi</taxon>
        <taxon>Archelosauria</taxon>
        <taxon>Archosauria</taxon>
        <taxon>Dinosauria</taxon>
        <taxon>Saurischia</taxon>
        <taxon>Theropoda</taxon>
        <taxon>Coelurosauria</taxon>
        <taxon>Aves</taxon>
        <taxon>Neognathae</taxon>
        <taxon>Neoaves</taxon>
        <taxon>Charadriiformes</taxon>
        <taxon>Scolopacidae</taxon>
        <taxon>Limosa</taxon>
    </lineage>
</organism>
<protein>
    <submittedName>
        <fullName evidence="1">Zinc finger protein rfp-like isoform x4</fullName>
    </submittedName>
</protein>
<dbReference type="InterPro" id="IPR050143">
    <property type="entry name" value="TRIM/RBCC"/>
</dbReference>
<dbReference type="AlphaFoldDB" id="A0A2I0U059"/>
<dbReference type="Proteomes" id="UP000233556">
    <property type="component" value="Unassembled WGS sequence"/>
</dbReference>